<proteinExistence type="predicted"/>
<dbReference type="PANTHER" id="PTHR42852">
    <property type="entry name" value="THIOL:DISULFIDE INTERCHANGE PROTEIN DSBE"/>
    <property type="match status" value="1"/>
</dbReference>
<dbReference type="InterPro" id="IPR013766">
    <property type="entry name" value="Thioredoxin_domain"/>
</dbReference>
<feature type="signal peptide" evidence="2">
    <location>
        <begin position="1"/>
        <end position="17"/>
    </location>
</feature>
<evidence type="ECO:0000256" key="1">
    <source>
        <dbReference type="ARBA" id="ARBA00023284"/>
    </source>
</evidence>
<dbReference type="PROSITE" id="PS51352">
    <property type="entry name" value="THIOREDOXIN_2"/>
    <property type="match status" value="1"/>
</dbReference>
<reference evidence="4 5" key="1">
    <citation type="submission" date="2019-03" db="EMBL/GenBank/DDBJ databases">
        <title>Genomic Encyclopedia of Archaeal and Bacterial Type Strains, Phase II (KMG-II): from individual species to whole genera.</title>
        <authorList>
            <person name="Goeker M."/>
        </authorList>
    </citation>
    <scope>NUCLEOTIDE SEQUENCE [LARGE SCALE GENOMIC DNA]</scope>
    <source>
        <strain evidence="4 5">DSM 19034</strain>
    </source>
</reference>
<dbReference type="Pfam" id="PF00578">
    <property type="entry name" value="AhpC-TSA"/>
    <property type="match status" value="1"/>
</dbReference>
<organism evidence="4 5">
    <name type="scientific">Pedobacter duraquae</name>
    <dbReference type="NCBI Taxonomy" id="425511"/>
    <lineage>
        <taxon>Bacteria</taxon>
        <taxon>Pseudomonadati</taxon>
        <taxon>Bacteroidota</taxon>
        <taxon>Sphingobacteriia</taxon>
        <taxon>Sphingobacteriales</taxon>
        <taxon>Sphingobacteriaceae</taxon>
        <taxon>Pedobacter</taxon>
    </lineage>
</organism>
<name>A0A4V3C3P2_9SPHI</name>
<dbReference type="CDD" id="cd02966">
    <property type="entry name" value="TlpA_like_family"/>
    <property type="match status" value="1"/>
</dbReference>
<dbReference type="AlphaFoldDB" id="A0A4V3C3P2"/>
<gene>
    <name evidence="4" type="ORF">CLV32_1803</name>
</gene>
<dbReference type="GO" id="GO:0016491">
    <property type="term" value="F:oxidoreductase activity"/>
    <property type="evidence" value="ECO:0007669"/>
    <property type="project" value="InterPro"/>
</dbReference>
<dbReference type="GO" id="GO:0016209">
    <property type="term" value="F:antioxidant activity"/>
    <property type="evidence" value="ECO:0007669"/>
    <property type="project" value="InterPro"/>
</dbReference>
<dbReference type="Proteomes" id="UP000295499">
    <property type="component" value="Unassembled WGS sequence"/>
</dbReference>
<keyword evidence="1" id="KW-0676">Redox-active center</keyword>
<dbReference type="PROSITE" id="PS00194">
    <property type="entry name" value="THIOREDOXIN_1"/>
    <property type="match status" value="1"/>
</dbReference>
<dbReference type="InterPro" id="IPR050553">
    <property type="entry name" value="Thioredoxin_ResA/DsbE_sf"/>
</dbReference>
<dbReference type="EMBL" id="SNWM01000002">
    <property type="protein sequence ID" value="TDO22818.1"/>
    <property type="molecule type" value="Genomic_DNA"/>
</dbReference>
<evidence type="ECO:0000259" key="3">
    <source>
        <dbReference type="PROSITE" id="PS51352"/>
    </source>
</evidence>
<dbReference type="PANTHER" id="PTHR42852:SF13">
    <property type="entry name" value="PROTEIN DIPZ"/>
    <property type="match status" value="1"/>
</dbReference>
<dbReference type="Gene3D" id="3.40.30.10">
    <property type="entry name" value="Glutaredoxin"/>
    <property type="match status" value="1"/>
</dbReference>
<feature type="chain" id="PRO_5020826789" evidence="2">
    <location>
        <begin position="18"/>
        <end position="162"/>
    </location>
</feature>
<feature type="domain" description="Thioredoxin" evidence="3">
    <location>
        <begin position="4"/>
        <end position="162"/>
    </location>
</feature>
<sequence length="162" mass="18873">MRLLVIFCLAISLSLFAFQTKAQPIKLLKLDQLEKRIELGKDTLYIVNFWATWCLPCLEELPHFEKLKVKVAGQKVKILLVSLDFKSKLKSDVTAIVKKLKLKNEVFLLDEASQQNYIDRISKDWSGALPATLFINKQKNRRSFFEQEFTYNELLASYNINK</sequence>
<keyword evidence="2" id="KW-0732">Signal</keyword>
<dbReference type="InterPro" id="IPR036249">
    <property type="entry name" value="Thioredoxin-like_sf"/>
</dbReference>
<evidence type="ECO:0000313" key="5">
    <source>
        <dbReference type="Proteomes" id="UP000295499"/>
    </source>
</evidence>
<dbReference type="InterPro" id="IPR000866">
    <property type="entry name" value="AhpC/TSA"/>
</dbReference>
<comment type="caution">
    <text evidence="4">The sequence shown here is derived from an EMBL/GenBank/DDBJ whole genome shotgun (WGS) entry which is preliminary data.</text>
</comment>
<dbReference type="RefSeq" id="WP_133554487.1">
    <property type="nucleotide sequence ID" value="NZ_SNWM01000002.1"/>
</dbReference>
<dbReference type="OrthoDB" id="9815205at2"/>
<accession>A0A4V3C3P2</accession>
<evidence type="ECO:0000313" key="4">
    <source>
        <dbReference type="EMBL" id="TDO22818.1"/>
    </source>
</evidence>
<dbReference type="InterPro" id="IPR017937">
    <property type="entry name" value="Thioredoxin_CS"/>
</dbReference>
<protein>
    <submittedName>
        <fullName evidence="4">AhpC/TSA family protein</fullName>
    </submittedName>
</protein>
<keyword evidence="5" id="KW-1185">Reference proteome</keyword>
<evidence type="ECO:0000256" key="2">
    <source>
        <dbReference type="SAM" id="SignalP"/>
    </source>
</evidence>
<dbReference type="SUPFAM" id="SSF52833">
    <property type="entry name" value="Thioredoxin-like"/>
    <property type="match status" value="1"/>
</dbReference>